<evidence type="ECO:0000313" key="6">
    <source>
        <dbReference type="EMBL" id="QEZ46229.1"/>
    </source>
</evidence>
<dbReference type="Pfam" id="PF01614">
    <property type="entry name" value="IclR_C"/>
    <property type="match status" value="1"/>
</dbReference>
<dbReference type="RefSeq" id="WP_151071480.1">
    <property type="nucleotide sequence ID" value="NZ_CP032519.1"/>
</dbReference>
<dbReference type="EMBL" id="CP032519">
    <property type="protein sequence ID" value="QEZ46229.1"/>
    <property type="molecule type" value="Genomic_DNA"/>
</dbReference>
<protein>
    <submittedName>
        <fullName evidence="6">IclR family transcriptional regulator</fullName>
    </submittedName>
</protein>
<dbReference type="InterPro" id="IPR005471">
    <property type="entry name" value="Tscrpt_reg_IclR_N"/>
</dbReference>
<dbReference type="GO" id="GO:0045892">
    <property type="term" value="P:negative regulation of DNA-templated transcription"/>
    <property type="evidence" value="ECO:0007669"/>
    <property type="project" value="TreeGrafter"/>
</dbReference>
<dbReference type="Proteomes" id="UP000325743">
    <property type="component" value="Chromosome 2"/>
</dbReference>
<dbReference type="SUPFAM" id="SSF46785">
    <property type="entry name" value="Winged helix' DNA-binding domain"/>
    <property type="match status" value="1"/>
</dbReference>
<dbReference type="GO" id="GO:0003677">
    <property type="term" value="F:DNA binding"/>
    <property type="evidence" value="ECO:0007669"/>
    <property type="project" value="UniProtKB-KW"/>
</dbReference>
<dbReference type="InterPro" id="IPR036388">
    <property type="entry name" value="WH-like_DNA-bd_sf"/>
</dbReference>
<dbReference type="AlphaFoldDB" id="A0A5P3VN44"/>
<keyword evidence="2" id="KW-0238">DNA-binding</keyword>
<feature type="domain" description="HTH iclR-type" evidence="4">
    <location>
        <begin position="27"/>
        <end position="89"/>
    </location>
</feature>
<dbReference type="InterPro" id="IPR036390">
    <property type="entry name" value="WH_DNA-bd_sf"/>
</dbReference>
<name>A0A5P3VN44_9BURK</name>
<evidence type="ECO:0000259" key="4">
    <source>
        <dbReference type="PROSITE" id="PS51077"/>
    </source>
</evidence>
<evidence type="ECO:0000256" key="3">
    <source>
        <dbReference type="ARBA" id="ARBA00023163"/>
    </source>
</evidence>
<dbReference type="SUPFAM" id="SSF55781">
    <property type="entry name" value="GAF domain-like"/>
    <property type="match status" value="1"/>
</dbReference>
<proteinExistence type="predicted"/>
<keyword evidence="1" id="KW-0805">Transcription regulation</keyword>
<dbReference type="PROSITE" id="PS51077">
    <property type="entry name" value="HTH_ICLR"/>
    <property type="match status" value="1"/>
</dbReference>
<dbReference type="Gene3D" id="3.30.450.40">
    <property type="match status" value="1"/>
</dbReference>
<sequence>MARTKTNVRLPQPSIRDRERDLGSGVVKSARRVFELFELFEQLNRPATVSEIVQASGFPQSSTSMLLQTLHRMGYLCWNPDDRTYVPSLRLNMLGGWVHDVALPRSNLRLAMQELSRRTGISVVLGQRTGRFVQYAHVVFASSLRDDDVPIGVVRPLVETGLGYALMAALPDEEVRRVASACLSPQGRAGVVRSVEQVAEMVAQVRAAGFAYSTRLQNVGRASFSFGLGQSGGQDPEFGRESSLLGLALAGKRRVLEARLPDIIAAVNDVAREYLPDVRIEIDPKTPIHTI</sequence>
<keyword evidence="3" id="KW-0804">Transcription</keyword>
<dbReference type="InterPro" id="IPR050707">
    <property type="entry name" value="HTH_MetabolicPath_Reg"/>
</dbReference>
<evidence type="ECO:0000259" key="5">
    <source>
        <dbReference type="PROSITE" id="PS51078"/>
    </source>
</evidence>
<dbReference type="InterPro" id="IPR029016">
    <property type="entry name" value="GAF-like_dom_sf"/>
</dbReference>
<dbReference type="Gene3D" id="1.10.10.10">
    <property type="entry name" value="Winged helix-like DNA-binding domain superfamily/Winged helix DNA-binding domain"/>
    <property type="match status" value="1"/>
</dbReference>
<dbReference type="GO" id="GO:0003700">
    <property type="term" value="F:DNA-binding transcription factor activity"/>
    <property type="evidence" value="ECO:0007669"/>
    <property type="project" value="TreeGrafter"/>
</dbReference>
<feature type="domain" description="IclR-ED" evidence="5">
    <location>
        <begin position="90"/>
        <end position="280"/>
    </location>
</feature>
<evidence type="ECO:0000313" key="7">
    <source>
        <dbReference type="Proteomes" id="UP000325743"/>
    </source>
</evidence>
<gene>
    <name evidence="6" type="ORF">D2917_18295</name>
</gene>
<dbReference type="PANTHER" id="PTHR30136">
    <property type="entry name" value="HELIX-TURN-HELIX TRANSCRIPTIONAL REGULATOR, ICLR FAMILY"/>
    <property type="match status" value="1"/>
</dbReference>
<accession>A0A5P3VN44</accession>
<dbReference type="Pfam" id="PF09339">
    <property type="entry name" value="HTH_IclR"/>
    <property type="match status" value="1"/>
</dbReference>
<dbReference type="PANTHER" id="PTHR30136:SF35">
    <property type="entry name" value="HTH-TYPE TRANSCRIPTIONAL REGULATOR RV1719"/>
    <property type="match status" value="1"/>
</dbReference>
<evidence type="ECO:0000256" key="1">
    <source>
        <dbReference type="ARBA" id="ARBA00023015"/>
    </source>
</evidence>
<reference evidence="6 7" key="1">
    <citation type="submission" date="2018-09" db="EMBL/GenBank/DDBJ databases">
        <title>Complete genome sequence of Cupriavidus oxalaticus T2, a bacterium capable of phenol tolerance and degradation.</title>
        <authorList>
            <person name="Yan J."/>
        </authorList>
    </citation>
    <scope>NUCLEOTIDE SEQUENCE [LARGE SCALE GENOMIC DNA]</scope>
    <source>
        <strain evidence="6 7">T2</strain>
    </source>
</reference>
<dbReference type="PROSITE" id="PS51078">
    <property type="entry name" value="ICLR_ED"/>
    <property type="match status" value="1"/>
</dbReference>
<dbReference type="SMART" id="SM00346">
    <property type="entry name" value="HTH_ICLR"/>
    <property type="match status" value="1"/>
</dbReference>
<dbReference type="InterPro" id="IPR014757">
    <property type="entry name" value="Tscrpt_reg_IclR_C"/>
</dbReference>
<organism evidence="6 7">
    <name type="scientific">Cupriavidus oxalaticus</name>
    <dbReference type="NCBI Taxonomy" id="96344"/>
    <lineage>
        <taxon>Bacteria</taxon>
        <taxon>Pseudomonadati</taxon>
        <taxon>Pseudomonadota</taxon>
        <taxon>Betaproteobacteria</taxon>
        <taxon>Burkholderiales</taxon>
        <taxon>Burkholderiaceae</taxon>
        <taxon>Cupriavidus</taxon>
    </lineage>
</organism>
<evidence type="ECO:0000256" key="2">
    <source>
        <dbReference type="ARBA" id="ARBA00023125"/>
    </source>
</evidence>